<name>A0A7T8CLX0_PIG</name>
<gene>
    <name evidence="2" type="primary">BCL2L2</name>
</gene>
<dbReference type="AlphaFoldDB" id="A0A7T8CLX0"/>
<sequence>MATPASAPEAEAEGLCLWSWPRGGPSS</sequence>
<evidence type="ECO:0000256" key="1">
    <source>
        <dbReference type="SAM" id="MobiDB-lite"/>
    </source>
</evidence>
<proteinExistence type="evidence at transcript level"/>
<accession>A0A7T8CLX0</accession>
<organism evidence="2">
    <name type="scientific">Sus scrofa</name>
    <name type="common">Pig</name>
    <dbReference type="NCBI Taxonomy" id="9823"/>
    <lineage>
        <taxon>Eukaryota</taxon>
        <taxon>Metazoa</taxon>
        <taxon>Chordata</taxon>
        <taxon>Craniata</taxon>
        <taxon>Vertebrata</taxon>
        <taxon>Euteleostomi</taxon>
        <taxon>Mammalia</taxon>
        <taxon>Eutheria</taxon>
        <taxon>Laurasiatheria</taxon>
        <taxon>Artiodactyla</taxon>
        <taxon>Suina</taxon>
        <taxon>Suidae</taxon>
        <taxon>Sus</taxon>
    </lineage>
</organism>
<protein>
    <submittedName>
        <fullName evidence="2">Bcl-2-like protein 2 transcript variant 15</fullName>
    </submittedName>
</protein>
<dbReference type="EMBL" id="MT663329">
    <property type="protein sequence ID" value="QQO51889.1"/>
    <property type="molecule type" value="mRNA"/>
</dbReference>
<evidence type="ECO:0000313" key="2">
    <source>
        <dbReference type="EMBL" id="QQO51889.1"/>
    </source>
</evidence>
<reference evidence="2" key="1">
    <citation type="submission" date="2020-06" db="EMBL/GenBank/DDBJ databases">
        <authorList>
            <person name="Jing X.Y."/>
            <person name="Zhang C.X."/>
            <person name="Song Y.F."/>
            <person name="Liu D.Y."/>
            <person name="Du F.F."/>
            <person name="Ma J.J."/>
            <person name="Liu D."/>
            <person name="Yang X.Q."/>
        </authorList>
    </citation>
    <scope>NUCLEOTIDE SEQUENCE</scope>
</reference>
<feature type="region of interest" description="Disordered" evidence="1">
    <location>
        <begin position="1"/>
        <end position="27"/>
    </location>
</feature>